<dbReference type="PRINTS" id="PR00237">
    <property type="entry name" value="GPCRRHODOPSN"/>
</dbReference>
<keyword evidence="14" id="KW-1185">Reference proteome</keyword>
<evidence type="ECO:0000256" key="10">
    <source>
        <dbReference type="RuleBase" id="RU000688"/>
    </source>
</evidence>
<name>A0AA41SV42_SCICA</name>
<evidence type="ECO:0000256" key="3">
    <source>
        <dbReference type="ARBA" id="ARBA00022606"/>
    </source>
</evidence>
<sequence>MNNSITVTELLLLGSPDGWNIGFLYFTVFPLTYLGTLLGHLLIITITSADQNLHIPMYFFLRNLSLLDMCFISITVPSACVSSLTGERAISVADCTTQVFFVIFCAYVEMLFLSIMSWDRYVAICQSLQYHIIMNPQFLVHMISASLLSHLVYAGVHTGNAF</sequence>
<keyword evidence="5" id="KW-0552">Olfaction</keyword>
<keyword evidence="9 10" id="KW-0675">Receptor</keyword>
<dbReference type="Proteomes" id="UP001166674">
    <property type="component" value="Unassembled WGS sequence"/>
</dbReference>
<evidence type="ECO:0000259" key="12">
    <source>
        <dbReference type="PROSITE" id="PS50262"/>
    </source>
</evidence>
<proteinExistence type="inferred from homology"/>
<keyword evidence="7 10" id="KW-0297">G-protein coupled receptor</keyword>
<evidence type="ECO:0000256" key="8">
    <source>
        <dbReference type="ARBA" id="ARBA00023136"/>
    </source>
</evidence>
<feature type="transmembrane region" description="Helical" evidence="11">
    <location>
        <begin position="23"/>
        <end position="47"/>
    </location>
</feature>
<dbReference type="EMBL" id="JAATJV010214054">
    <property type="protein sequence ID" value="MBZ3873930.1"/>
    <property type="molecule type" value="Genomic_DNA"/>
</dbReference>
<dbReference type="InterPro" id="IPR050516">
    <property type="entry name" value="Olfactory_GPCR"/>
</dbReference>
<evidence type="ECO:0000256" key="2">
    <source>
        <dbReference type="ARBA" id="ARBA00022475"/>
    </source>
</evidence>
<evidence type="ECO:0000256" key="5">
    <source>
        <dbReference type="ARBA" id="ARBA00022725"/>
    </source>
</evidence>
<evidence type="ECO:0000256" key="11">
    <source>
        <dbReference type="SAM" id="Phobius"/>
    </source>
</evidence>
<dbReference type="GO" id="GO:0007608">
    <property type="term" value="P:sensory perception of smell"/>
    <property type="evidence" value="ECO:0007669"/>
    <property type="project" value="UniProtKB-KW"/>
</dbReference>
<evidence type="ECO:0000313" key="13">
    <source>
        <dbReference type="EMBL" id="MBZ3873930.1"/>
    </source>
</evidence>
<comment type="caution">
    <text evidence="13">The sequence shown here is derived from an EMBL/GenBank/DDBJ whole genome shotgun (WGS) entry which is preliminary data.</text>
</comment>
<keyword evidence="4 10" id="KW-0812">Transmembrane</keyword>
<evidence type="ECO:0000256" key="9">
    <source>
        <dbReference type="ARBA" id="ARBA00023170"/>
    </source>
</evidence>
<reference evidence="13" key="1">
    <citation type="submission" date="2020-03" db="EMBL/GenBank/DDBJ databases">
        <title>Studies in the Genomics of Life Span.</title>
        <authorList>
            <person name="Glass D."/>
        </authorList>
    </citation>
    <scope>NUCLEOTIDE SEQUENCE</scope>
    <source>
        <strain evidence="13">SUZIE</strain>
        <tissue evidence="13">Muscle</tissue>
    </source>
</reference>
<dbReference type="Gene3D" id="1.20.1070.10">
    <property type="entry name" value="Rhodopsin 7-helix transmembrane proteins"/>
    <property type="match status" value="1"/>
</dbReference>
<protein>
    <submittedName>
        <fullName evidence="13">Olfactory receptor 14C36</fullName>
    </submittedName>
</protein>
<evidence type="ECO:0000256" key="7">
    <source>
        <dbReference type="ARBA" id="ARBA00023040"/>
    </source>
</evidence>
<accession>A0AA41SV42</accession>
<keyword evidence="8 11" id="KW-0472">Membrane</keyword>
<evidence type="ECO:0000256" key="6">
    <source>
        <dbReference type="ARBA" id="ARBA00022989"/>
    </source>
</evidence>
<keyword evidence="2" id="KW-1003">Cell membrane</keyword>
<dbReference type="GO" id="GO:0004930">
    <property type="term" value="F:G protein-coupled receptor activity"/>
    <property type="evidence" value="ECO:0007669"/>
    <property type="project" value="UniProtKB-KW"/>
</dbReference>
<comment type="subcellular location">
    <subcellularLocation>
        <location evidence="1">Cell membrane</location>
        <topology evidence="1">Multi-pass membrane protein</topology>
    </subcellularLocation>
</comment>
<organism evidence="13 14">
    <name type="scientific">Sciurus carolinensis</name>
    <name type="common">Eastern gray squirrel</name>
    <dbReference type="NCBI Taxonomy" id="30640"/>
    <lineage>
        <taxon>Eukaryota</taxon>
        <taxon>Metazoa</taxon>
        <taxon>Chordata</taxon>
        <taxon>Craniata</taxon>
        <taxon>Vertebrata</taxon>
        <taxon>Euteleostomi</taxon>
        <taxon>Mammalia</taxon>
        <taxon>Eutheria</taxon>
        <taxon>Euarchontoglires</taxon>
        <taxon>Glires</taxon>
        <taxon>Rodentia</taxon>
        <taxon>Sciuromorpha</taxon>
        <taxon>Sciuridae</taxon>
        <taxon>Sciurinae</taxon>
        <taxon>Sciurini</taxon>
        <taxon>Sciurus</taxon>
    </lineage>
</organism>
<dbReference type="PANTHER" id="PTHR26452">
    <property type="entry name" value="OLFACTORY RECEPTOR"/>
    <property type="match status" value="1"/>
</dbReference>
<dbReference type="Pfam" id="PF00001">
    <property type="entry name" value="7tm_1"/>
    <property type="match status" value="1"/>
</dbReference>
<dbReference type="GO" id="GO:0005886">
    <property type="term" value="C:plasma membrane"/>
    <property type="evidence" value="ECO:0007669"/>
    <property type="project" value="UniProtKB-SubCell"/>
</dbReference>
<evidence type="ECO:0000256" key="1">
    <source>
        <dbReference type="ARBA" id="ARBA00004651"/>
    </source>
</evidence>
<dbReference type="AlphaFoldDB" id="A0AA41SV42"/>
<dbReference type="PROSITE" id="PS00237">
    <property type="entry name" value="G_PROTEIN_RECEP_F1_1"/>
    <property type="match status" value="1"/>
</dbReference>
<evidence type="ECO:0000313" key="14">
    <source>
        <dbReference type="Proteomes" id="UP001166674"/>
    </source>
</evidence>
<evidence type="ECO:0000256" key="4">
    <source>
        <dbReference type="ARBA" id="ARBA00022692"/>
    </source>
</evidence>
<feature type="transmembrane region" description="Helical" evidence="11">
    <location>
        <begin position="59"/>
        <end position="79"/>
    </location>
</feature>
<gene>
    <name evidence="13" type="ORF">SUZIE_125400</name>
</gene>
<feature type="domain" description="G-protein coupled receptors family 1 profile" evidence="12">
    <location>
        <begin position="39"/>
        <end position="162"/>
    </location>
</feature>
<keyword evidence="6 11" id="KW-1133">Transmembrane helix</keyword>
<dbReference type="SUPFAM" id="SSF81321">
    <property type="entry name" value="Family A G protein-coupled receptor-like"/>
    <property type="match status" value="1"/>
</dbReference>
<dbReference type="InterPro" id="IPR017452">
    <property type="entry name" value="GPCR_Rhodpsn_7TM"/>
</dbReference>
<dbReference type="PROSITE" id="PS50262">
    <property type="entry name" value="G_PROTEIN_RECEP_F1_2"/>
    <property type="match status" value="1"/>
</dbReference>
<comment type="similarity">
    <text evidence="10">Belongs to the G-protein coupled receptor 1 family.</text>
</comment>
<keyword evidence="10" id="KW-0807">Transducer</keyword>
<keyword evidence="3" id="KW-0716">Sensory transduction</keyword>
<dbReference type="InterPro" id="IPR000276">
    <property type="entry name" value="GPCR_Rhodpsn"/>
</dbReference>
<feature type="transmembrane region" description="Helical" evidence="11">
    <location>
        <begin position="138"/>
        <end position="156"/>
    </location>
</feature>
<feature type="transmembrane region" description="Helical" evidence="11">
    <location>
        <begin position="99"/>
        <end position="118"/>
    </location>
</feature>